<evidence type="ECO:0000256" key="3">
    <source>
        <dbReference type="SAM" id="MobiDB-lite"/>
    </source>
</evidence>
<dbReference type="InterPro" id="IPR032054">
    <property type="entry name" value="Cdt1_C"/>
</dbReference>
<protein>
    <recommendedName>
        <fullName evidence="4">DNA replication factor Cdt1 C-terminal domain-containing protein</fullName>
    </recommendedName>
</protein>
<dbReference type="Proteomes" id="UP001610335">
    <property type="component" value="Unassembled WGS sequence"/>
</dbReference>
<feature type="domain" description="DNA replication factor Cdt1 C-terminal" evidence="4">
    <location>
        <begin position="372"/>
        <end position="479"/>
    </location>
</feature>
<keyword evidence="2" id="KW-0131">Cell cycle</keyword>
<dbReference type="Pfam" id="PF26121">
    <property type="entry name" value="HTH_CDT1"/>
    <property type="match status" value="1"/>
</dbReference>
<keyword evidence="6" id="KW-1185">Reference proteome</keyword>
<feature type="region of interest" description="Disordered" evidence="3">
    <location>
        <begin position="347"/>
        <end position="368"/>
    </location>
</feature>
<evidence type="ECO:0000259" key="4">
    <source>
        <dbReference type="Pfam" id="PF16679"/>
    </source>
</evidence>
<feature type="region of interest" description="Disordered" evidence="3">
    <location>
        <begin position="1"/>
        <end position="71"/>
    </location>
</feature>
<reference evidence="5 6" key="1">
    <citation type="submission" date="2024-07" db="EMBL/GenBank/DDBJ databases">
        <title>Section-level genome sequencing and comparative genomics of Aspergillus sections Usti and Cavernicolus.</title>
        <authorList>
            <consortium name="Lawrence Berkeley National Laboratory"/>
            <person name="Nybo J.L."/>
            <person name="Vesth T.C."/>
            <person name="Theobald S."/>
            <person name="Frisvad J.C."/>
            <person name="Larsen T.O."/>
            <person name="Kjaerboelling I."/>
            <person name="Rothschild-Mancinelli K."/>
            <person name="Lyhne E.K."/>
            <person name="Kogle M.E."/>
            <person name="Barry K."/>
            <person name="Clum A."/>
            <person name="Na H."/>
            <person name="Ledsgaard L."/>
            <person name="Lin J."/>
            <person name="Lipzen A."/>
            <person name="Kuo A."/>
            <person name="Riley R."/>
            <person name="Mondo S."/>
            <person name="LaButti K."/>
            <person name="Haridas S."/>
            <person name="Pangalinan J."/>
            <person name="Salamov A.A."/>
            <person name="Simmons B.A."/>
            <person name="Magnuson J.K."/>
            <person name="Chen J."/>
            <person name="Drula E."/>
            <person name="Henrissat B."/>
            <person name="Wiebenga A."/>
            <person name="Lubbers R.J."/>
            <person name="Gomes A.C."/>
            <person name="Makela M.R."/>
            <person name="Stajich J."/>
            <person name="Grigoriev I.V."/>
            <person name="Mortensen U.H."/>
            <person name="De vries R.P."/>
            <person name="Baker S.E."/>
            <person name="Andersen M.R."/>
        </authorList>
    </citation>
    <scope>NUCLEOTIDE SEQUENCE [LARGE SCALE GENOMIC DNA]</scope>
    <source>
        <strain evidence="5 6">CBS 600.67</strain>
    </source>
</reference>
<feature type="compositionally biased region" description="Polar residues" evidence="3">
    <location>
        <begin position="347"/>
        <end position="358"/>
    </location>
</feature>
<evidence type="ECO:0000313" key="5">
    <source>
        <dbReference type="EMBL" id="KAL2826975.1"/>
    </source>
</evidence>
<accession>A0ABR4IGU8</accession>
<organism evidence="5 6">
    <name type="scientific">Aspergillus cavernicola</name>
    <dbReference type="NCBI Taxonomy" id="176166"/>
    <lineage>
        <taxon>Eukaryota</taxon>
        <taxon>Fungi</taxon>
        <taxon>Dikarya</taxon>
        <taxon>Ascomycota</taxon>
        <taxon>Pezizomycotina</taxon>
        <taxon>Eurotiomycetes</taxon>
        <taxon>Eurotiomycetidae</taxon>
        <taxon>Eurotiales</taxon>
        <taxon>Aspergillaceae</taxon>
        <taxon>Aspergillus</taxon>
        <taxon>Aspergillus subgen. Nidulantes</taxon>
    </lineage>
</organism>
<evidence type="ECO:0000256" key="1">
    <source>
        <dbReference type="ARBA" id="ARBA00008356"/>
    </source>
</evidence>
<name>A0ABR4IGU8_9EURO</name>
<feature type="region of interest" description="Disordered" evidence="3">
    <location>
        <begin position="117"/>
        <end position="165"/>
    </location>
</feature>
<proteinExistence type="inferred from homology"/>
<dbReference type="Pfam" id="PF16679">
    <property type="entry name" value="CDT1_C"/>
    <property type="match status" value="1"/>
</dbReference>
<dbReference type="Gene3D" id="1.10.10.1420">
    <property type="entry name" value="DNA replication factor Cdt1, C-terminal WH domain"/>
    <property type="match status" value="1"/>
</dbReference>
<dbReference type="InterPro" id="IPR038090">
    <property type="entry name" value="Cdt1_C_WH_dom_sf"/>
</dbReference>
<comment type="similarity">
    <text evidence="1">Belongs to the Cdt1 family.</text>
</comment>
<comment type="caution">
    <text evidence="5">The sequence shown here is derived from an EMBL/GenBank/DDBJ whole genome shotgun (WGS) entry which is preliminary data.</text>
</comment>
<evidence type="ECO:0000313" key="6">
    <source>
        <dbReference type="Proteomes" id="UP001610335"/>
    </source>
</evidence>
<dbReference type="EMBL" id="JBFXLS010000027">
    <property type="protein sequence ID" value="KAL2826975.1"/>
    <property type="molecule type" value="Genomic_DNA"/>
</dbReference>
<gene>
    <name evidence="5" type="ORF">BDW59DRAFT_144477</name>
</gene>
<evidence type="ECO:0000256" key="2">
    <source>
        <dbReference type="ARBA" id="ARBA00023306"/>
    </source>
</evidence>
<feature type="compositionally biased region" description="Polar residues" evidence="3">
    <location>
        <begin position="1"/>
        <end position="23"/>
    </location>
</feature>
<sequence>MPRTSTRSTARLPRGSQSQQLGIQSFARATKPGLSTSSGLSKDGKKDQDLSSELAPVSTAPHGILPVSPSKKRKLNEIENVECGVRDQGVGGKSDVEGFLTPSKSLKFSALAVSTPRSGHYASSSSSSASKRRASQPEPETDDNVPSTPSKRATAKTPKSSRRESFVLATTRPACVEELVKLHSAFLKALTIHTAHNGIAAPVDLREFLPSVERIWKKRKVVVKDLQRLLWVLMKGCDGSAASGGLFRLANHGLGRVCLERVTGRTVRIDEVELQAQFEEAVDLLWEGALDAAGGDESRVDFMATLGLASIQESLAPFTAFRKGQQRLQDLRGGVIKLKMEVLLSESTADETSTSPSPSKIRDATTSRRQGLLDRIKNKEMHQAKLPPPPSKGVLLRCAAAGRVEEVAGVLALLRPVGYVGSGPTARMAVQRTPFCLETIVRNVQDSTHNPISAKEVESCLDILSRGDVAGHWVSIVVVNQLKSVVLKSSGDVLLKEIGAKVSQLKMAWDGSTSL</sequence>